<keyword evidence="7" id="KW-0519">Myristate</keyword>
<keyword evidence="4" id="KW-1003">Cell membrane</keyword>
<keyword evidence="6" id="KW-0597">Phosphoprotein</keyword>
<dbReference type="SUPFAM" id="SSF47473">
    <property type="entry name" value="EF-hand"/>
    <property type="match status" value="1"/>
</dbReference>
<dbReference type="PANTHER" id="PTHR46002">
    <property type="entry name" value="EG:114D9.1 PROTEIN-RELATED"/>
    <property type="match status" value="1"/>
</dbReference>
<dbReference type="AlphaFoldDB" id="A0A0M3J0N0"/>
<dbReference type="GO" id="GO:0005886">
    <property type="term" value="C:plasma membrane"/>
    <property type="evidence" value="ECO:0007669"/>
    <property type="project" value="UniProtKB-SubCell"/>
</dbReference>
<dbReference type="InterPro" id="IPR011992">
    <property type="entry name" value="EF-hand-dom_pair"/>
</dbReference>
<evidence type="ECO:0000256" key="6">
    <source>
        <dbReference type="ARBA" id="ARBA00022553"/>
    </source>
</evidence>
<dbReference type="Gene3D" id="1.10.238.10">
    <property type="entry name" value="EF-hand"/>
    <property type="match status" value="1"/>
</dbReference>
<accession>A0A0M3J0N0</accession>
<proteinExistence type="predicted"/>
<keyword evidence="10" id="KW-0106">Calcium</keyword>
<dbReference type="Proteomes" id="UP000267096">
    <property type="component" value="Unassembled WGS sequence"/>
</dbReference>
<keyword evidence="8" id="KW-0479">Metal-binding</keyword>
<evidence type="ECO:0000313" key="13">
    <source>
        <dbReference type="EMBL" id="VDK18274.1"/>
    </source>
</evidence>
<evidence type="ECO:0000256" key="11">
    <source>
        <dbReference type="ARBA" id="ARBA00023136"/>
    </source>
</evidence>
<evidence type="ECO:0000256" key="7">
    <source>
        <dbReference type="ARBA" id="ARBA00022707"/>
    </source>
</evidence>
<evidence type="ECO:0000256" key="2">
    <source>
        <dbReference type="ARBA" id="ARBA00004496"/>
    </source>
</evidence>
<dbReference type="WBParaSite" id="ASIM_0000107101-mRNA-1">
    <property type="protein sequence ID" value="ASIM_0000107101-mRNA-1"/>
    <property type="gene ID" value="ASIM_0000107101"/>
</dbReference>
<comment type="subcellular location">
    <subcellularLocation>
        <location evidence="1">Cell membrane</location>
    </subcellularLocation>
    <subcellularLocation>
        <location evidence="2">Cytoplasm</location>
    </subcellularLocation>
</comment>
<keyword evidence="5" id="KW-0963">Cytoplasm</keyword>
<evidence type="ECO:0000256" key="4">
    <source>
        <dbReference type="ARBA" id="ARBA00022475"/>
    </source>
</evidence>
<evidence type="ECO:0000256" key="3">
    <source>
        <dbReference type="ARBA" id="ARBA00022448"/>
    </source>
</evidence>
<dbReference type="EMBL" id="UYRR01000863">
    <property type="protein sequence ID" value="VDK18274.1"/>
    <property type="molecule type" value="Genomic_DNA"/>
</dbReference>
<sequence length="147" mass="16844">MGNCRSVMSHPQLISDEEVDQLAKSTGFTHKQILRLHLRFMALDKGGKGVLDRDDFFNIPDLEMNPLGDRIIDAFFAEASDPEKRLTFPEFVAVLAHFRPCSEHAYTHEHSANDHHTHDALTNNSREEKLKCTHSAIMSTSHFFRRI</sequence>
<keyword evidence="11" id="KW-0472">Membrane</keyword>
<keyword evidence="9" id="KW-0677">Repeat</keyword>
<keyword evidence="3" id="KW-0813">Transport</keyword>
<evidence type="ECO:0000256" key="5">
    <source>
        <dbReference type="ARBA" id="ARBA00022490"/>
    </source>
</evidence>
<evidence type="ECO:0000256" key="12">
    <source>
        <dbReference type="ARBA" id="ARBA00023288"/>
    </source>
</evidence>
<keyword evidence="14" id="KW-1185">Reference proteome</keyword>
<dbReference type="GO" id="GO:0046872">
    <property type="term" value="F:metal ion binding"/>
    <property type="evidence" value="ECO:0007669"/>
    <property type="project" value="UniProtKB-KW"/>
</dbReference>
<protein>
    <submittedName>
        <fullName evidence="15">Calcineurin B homologous protein 3 (inferred by orthology to a human protein)</fullName>
    </submittedName>
</protein>
<organism evidence="15">
    <name type="scientific">Anisakis simplex</name>
    <name type="common">Herring worm</name>
    <dbReference type="NCBI Taxonomy" id="6269"/>
    <lineage>
        <taxon>Eukaryota</taxon>
        <taxon>Metazoa</taxon>
        <taxon>Ecdysozoa</taxon>
        <taxon>Nematoda</taxon>
        <taxon>Chromadorea</taxon>
        <taxon>Rhabditida</taxon>
        <taxon>Spirurina</taxon>
        <taxon>Ascaridomorpha</taxon>
        <taxon>Ascaridoidea</taxon>
        <taxon>Anisakidae</taxon>
        <taxon>Anisakis</taxon>
        <taxon>Anisakis simplex complex</taxon>
    </lineage>
</organism>
<name>A0A0M3J0N0_ANISI</name>
<keyword evidence="12" id="KW-0449">Lipoprotein</keyword>
<reference evidence="13 14" key="2">
    <citation type="submission" date="2018-11" db="EMBL/GenBank/DDBJ databases">
        <authorList>
            <consortium name="Pathogen Informatics"/>
        </authorList>
    </citation>
    <scope>NUCLEOTIDE SEQUENCE [LARGE SCALE GENOMIC DNA]</scope>
</reference>
<evidence type="ECO:0000313" key="14">
    <source>
        <dbReference type="Proteomes" id="UP000267096"/>
    </source>
</evidence>
<reference evidence="15" key="1">
    <citation type="submission" date="2017-02" db="UniProtKB">
        <authorList>
            <consortium name="WormBaseParasite"/>
        </authorList>
    </citation>
    <scope>IDENTIFICATION</scope>
</reference>
<evidence type="ECO:0000256" key="10">
    <source>
        <dbReference type="ARBA" id="ARBA00022837"/>
    </source>
</evidence>
<dbReference type="OrthoDB" id="191686at2759"/>
<dbReference type="GO" id="GO:0005737">
    <property type="term" value="C:cytoplasm"/>
    <property type="evidence" value="ECO:0007669"/>
    <property type="project" value="UniProtKB-SubCell"/>
</dbReference>
<evidence type="ECO:0000256" key="8">
    <source>
        <dbReference type="ARBA" id="ARBA00022723"/>
    </source>
</evidence>
<evidence type="ECO:0000256" key="9">
    <source>
        <dbReference type="ARBA" id="ARBA00022737"/>
    </source>
</evidence>
<dbReference type="InterPro" id="IPR051875">
    <property type="entry name" value="Calcineurin_B_homologous"/>
</dbReference>
<gene>
    <name evidence="13" type="ORF">ASIM_LOCUS963</name>
</gene>
<evidence type="ECO:0000313" key="15">
    <source>
        <dbReference type="WBParaSite" id="ASIM_0000107101-mRNA-1"/>
    </source>
</evidence>
<evidence type="ECO:0000256" key="1">
    <source>
        <dbReference type="ARBA" id="ARBA00004236"/>
    </source>
</evidence>